<dbReference type="InterPro" id="IPR045864">
    <property type="entry name" value="aa-tRNA-synth_II/BPL/LPL"/>
</dbReference>
<dbReference type="GO" id="GO:0000077">
    <property type="term" value="P:DNA damage checkpoint signaling"/>
    <property type="evidence" value="ECO:0007669"/>
    <property type="project" value="InterPro"/>
</dbReference>
<evidence type="ECO:0000256" key="9">
    <source>
        <dbReference type="ARBA" id="ARBA00048679"/>
    </source>
</evidence>
<dbReference type="PANTHER" id="PTHR11042:SF136">
    <property type="entry name" value="EIF-2-ALPHA KINASE GCN2"/>
    <property type="match status" value="1"/>
</dbReference>
<dbReference type="InterPro" id="IPR036621">
    <property type="entry name" value="Anticodon-bd_dom_sf"/>
</dbReference>
<keyword evidence="5 16" id="KW-0418">Kinase</keyword>
<reference evidence="17" key="1">
    <citation type="journal article" date="2020" name="Stud. Mycol.">
        <title>101 Dothideomycetes genomes: A test case for predicting lifestyles and emergence of pathogens.</title>
        <authorList>
            <person name="Haridas S."/>
            <person name="Albert R."/>
            <person name="Binder M."/>
            <person name="Bloem J."/>
            <person name="LaButti K."/>
            <person name="Salamov A."/>
            <person name="Andreopoulos B."/>
            <person name="Baker S."/>
            <person name="Barry K."/>
            <person name="Bills G."/>
            <person name="Bluhm B."/>
            <person name="Cannon C."/>
            <person name="Castanera R."/>
            <person name="Culley D."/>
            <person name="Daum C."/>
            <person name="Ezra D."/>
            <person name="Gonzalez J."/>
            <person name="Henrissat B."/>
            <person name="Kuo A."/>
            <person name="Liang C."/>
            <person name="Lipzen A."/>
            <person name="Lutzoni F."/>
            <person name="Magnuson J."/>
            <person name="Mondo S."/>
            <person name="Nolan M."/>
            <person name="Ohm R."/>
            <person name="Pangilinan J."/>
            <person name="Park H.-J."/>
            <person name="Ramirez L."/>
            <person name="Alfaro M."/>
            <person name="Sun H."/>
            <person name="Tritt A."/>
            <person name="Yoshinaga Y."/>
            <person name="Zwiers L.-H."/>
            <person name="Turgeon B."/>
            <person name="Goodwin S."/>
            <person name="Spatafora J."/>
            <person name="Crous P."/>
            <person name="Grigoriev I."/>
        </authorList>
    </citation>
    <scope>NUCLEOTIDE SEQUENCE [LARGE SCALE GENOMIC DNA]</scope>
    <source>
        <strain evidence="17">CECT 20119</strain>
    </source>
</reference>
<evidence type="ECO:0000256" key="2">
    <source>
        <dbReference type="ARBA" id="ARBA00022527"/>
    </source>
</evidence>
<evidence type="ECO:0000256" key="10">
    <source>
        <dbReference type="PIRSR" id="PIRSR000660-1"/>
    </source>
</evidence>
<comment type="catalytic activity">
    <reaction evidence="9">
        <text>L-seryl-[protein] + ATP = O-phospho-L-seryl-[protein] + ADP + H(+)</text>
        <dbReference type="Rhea" id="RHEA:17989"/>
        <dbReference type="Rhea" id="RHEA-COMP:9863"/>
        <dbReference type="Rhea" id="RHEA-COMP:11604"/>
        <dbReference type="ChEBI" id="CHEBI:15378"/>
        <dbReference type="ChEBI" id="CHEBI:29999"/>
        <dbReference type="ChEBI" id="CHEBI:30616"/>
        <dbReference type="ChEBI" id="CHEBI:83421"/>
        <dbReference type="ChEBI" id="CHEBI:456216"/>
        <dbReference type="EC" id="2.7.11.1"/>
    </reaction>
</comment>
<dbReference type="Pfam" id="PF12745">
    <property type="entry name" value="HGTP_anticodon2"/>
    <property type="match status" value="1"/>
</dbReference>
<dbReference type="SUPFAM" id="SSF54495">
    <property type="entry name" value="UBC-like"/>
    <property type="match status" value="1"/>
</dbReference>
<evidence type="ECO:0000313" key="17">
    <source>
        <dbReference type="Proteomes" id="UP000799538"/>
    </source>
</evidence>
<dbReference type="InterPro" id="IPR006575">
    <property type="entry name" value="RWD_dom"/>
</dbReference>
<keyword evidence="17" id="KW-1185">Reference proteome</keyword>
<dbReference type="CDD" id="cd14046">
    <property type="entry name" value="STKc_EIF2AK4_GCN2_rpt2"/>
    <property type="match status" value="1"/>
</dbReference>
<dbReference type="Pfam" id="PF05773">
    <property type="entry name" value="RWD"/>
    <property type="match status" value="1"/>
</dbReference>
<feature type="binding site" evidence="11">
    <location>
        <position position="594"/>
    </location>
    <ligand>
        <name>ATP</name>
        <dbReference type="ChEBI" id="CHEBI:30616"/>
    </ligand>
</feature>
<keyword evidence="4 11" id="KW-0547">Nucleotide-binding</keyword>
<dbReference type="PROSITE" id="PS50908">
    <property type="entry name" value="RWD"/>
    <property type="match status" value="1"/>
</dbReference>
<dbReference type="GO" id="GO:0005737">
    <property type="term" value="C:cytoplasm"/>
    <property type="evidence" value="ECO:0007669"/>
    <property type="project" value="TreeGrafter"/>
</dbReference>
<sequence>MATIDYAGIQAGELEVLEAIHMGDYRELPIKSAWNKTSGRAFELKLSAEEDPNVVVTLTTTFTTTYPRTPPLIEVRGLEGLHERTQERIKRIATLRPAQLVKESAGEVIMHLVVEEVKDALDDAAQARATGVLPSLEDERALMVAAHQAQEEAAREAERKRQQEAKAEADRLLQENVEREVRRKAALQAPPTPAQEGVADAGLSADVVLFEEDMEMPVAADGAVATFKGVEILSRISKTANSEELLVRPGRHLFDAVLKLRRVSILPRNVPAIKSQTSAQEKPFDFMYHLTALERELKELKKHRHPHVNIVYAFRLDRQVIPGPDSQLGWSLSILSELSNRGSLDEMLEDGQTISLLRAREWSHSLLGALNFLHNNNIVHKQINPTNIRLYRSGDGLTMPQLSGTCYNHRLDILLGNAKASKPTHWCAPEARLKPLETTHAKIDIWDFGVVMAQMLFGKDIIYTYRTPQLLLQSMQLTSLFNDLIRKFFLVEQTKRPPAFDLLLSEFFRSTEAAVQPGKEGTAELTRQVSAVDLQRPSERTSRHNSSSISERVYPLRPSHFASEFTELARIGRGGFGEVVRVRNKVDNGLFAVKKIKSRSTRELEEIRKEVALLCMLTHPYIVRYHMAWVEDDFEAGTVMSDSTRSTASDFTGTALNDVEFVDDESAGSVDAGGQYFDRPDSAESDDDGSDEESGSPEESDDVDRSNLQDAALNEGDRTEASRLLRPSPPARLPDHAQILYIPMELCEGQTLRHLFARGMTSDPEKQWKMLRQILQGLEYIHSRGIIHRDFKPDNIFIDKDGNPRIGDFGLATTSHTAAPNVLSSSHGENTEMSRGMGTALYIAPELQKTSEAKYTNKVDMYSMGIIFFEMCFQLDTAMERDQEIRKIRAPQHSLPSAFDEPEKAEQKIVILSLITHNQAERPSSSELLQSSKLPASADEESLRITLQRLEKSDRKTYEKILTTLHTPNEDQRIKDMAWDATVTRDADAETTAIRLRQVSILRSVLEPVLRRHGAEELPQSMIYPRSTIYDDDLGVVSMLDRTGNLLQLPYDHTLPHARQLAKWAPVIPRTYTFGHVLRNTLGGPPKQIATLNFDIASKAGEDSVIYDAEAIKILDELVDNVPVMAEDNIAYHLNHANILNAILDHCKVEEVHRTPVKKTLSELGFNDRHWKHVREALRSPHIDVPSTTLDELSKFDFRQLVDEQFVLKTKNRLNALLANSPACLLQSLLALDHLYSVSATLAKFGFNRSLFFAPFASHDEAYYKNGIMFQVFVDKRIRKGFGAGGRYDSLVQSYRLPTTPPETLPRTVGFQLSLDYMTNKSLHHQKNVQTGSSKFKVDTPSYDPLWSSRRCEVLIFPAAPDLVNTICASLLSALWAADISAELASSSTDMDSIFFHQKQTTYGFIIKVNSETASAVRIRNTATDSDNKVNISEIVSHIRADLRDRDSALLKSRRLLPSLTRGLGIPELPQEQPIVTGRRGKKQRERSEGLRS</sequence>
<dbReference type="EC" id="2.7.11.1" evidence="1"/>
<dbReference type="Gene3D" id="1.10.510.10">
    <property type="entry name" value="Transferase(Phosphotransferase) domain 1"/>
    <property type="match status" value="2"/>
</dbReference>
<dbReference type="PIRSF" id="PIRSF000660">
    <property type="entry name" value="Ser/Thr_PK_GCN2"/>
    <property type="match status" value="1"/>
</dbReference>
<feature type="compositionally biased region" description="Acidic residues" evidence="13">
    <location>
        <begin position="683"/>
        <end position="702"/>
    </location>
</feature>
<feature type="binding site" evidence="11">
    <location>
        <begin position="571"/>
        <end position="579"/>
    </location>
    <ligand>
        <name>ATP</name>
        <dbReference type="ChEBI" id="CHEBI:30616"/>
    </ligand>
</feature>
<feature type="region of interest" description="Disordered" evidence="13">
    <location>
        <begin position="662"/>
        <end position="733"/>
    </location>
</feature>
<dbReference type="PROSITE" id="PS50011">
    <property type="entry name" value="PROTEIN_KINASE_DOM"/>
    <property type="match status" value="2"/>
</dbReference>
<feature type="region of interest" description="Disordered" evidence="13">
    <location>
        <begin position="152"/>
        <end position="174"/>
    </location>
</feature>
<name>A0A6A6FYT7_9PEZI</name>
<feature type="active site" description="Proton acceptor" evidence="10">
    <location>
        <position position="790"/>
    </location>
</feature>
<dbReference type="SMART" id="SM00591">
    <property type="entry name" value="RWD"/>
    <property type="match status" value="1"/>
</dbReference>
<feature type="binding site" evidence="12">
    <location>
        <position position="595"/>
    </location>
    <ligand>
        <name>ATP</name>
        <dbReference type="ChEBI" id="CHEBI:30616"/>
    </ligand>
</feature>
<protein>
    <recommendedName>
        <fullName evidence="1">non-specific serine/threonine protein kinase</fullName>
        <ecNumber evidence="1">2.7.11.1</ecNumber>
    </recommendedName>
</protein>
<feature type="region of interest" description="Disordered" evidence="13">
    <location>
        <begin position="1468"/>
        <end position="1493"/>
    </location>
</feature>
<comment type="catalytic activity">
    <reaction evidence="8">
        <text>L-threonyl-[protein] + ATP = O-phospho-L-threonyl-[protein] + ADP + H(+)</text>
        <dbReference type="Rhea" id="RHEA:46608"/>
        <dbReference type="Rhea" id="RHEA-COMP:11060"/>
        <dbReference type="Rhea" id="RHEA-COMP:11605"/>
        <dbReference type="ChEBI" id="CHEBI:15378"/>
        <dbReference type="ChEBI" id="CHEBI:30013"/>
        <dbReference type="ChEBI" id="CHEBI:30616"/>
        <dbReference type="ChEBI" id="CHEBI:61977"/>
        <dbReference type="ChEBI" id="CHEBI:456216"/>
        <dbReference type="EC" id="2.7.11.1"/>
    </reaction>
</comment>
<dbReference type="InterPro" id="IPR024435">
    <property type="entry name" value="HisRS-related_dom"/>
</dbReference>
<evidence type="ECO:0000256" key="6">
    <source>
        <dbReference type="ARBA" id="ARBA00022840"/>
    </source>
</evidence>
<dbReference type="CDD" id="cd14012">
    <property type="entry name" value="PK_eIF2AK_GCN2_rpt1"/>
    <property type="match status" value="1"/>
</dbReference>
<dbReference type="Gene3D" id="3.40.50.800">
    <property type="entry name" value="Anticodon-binding domain"/>
    <property type="match status" value="1"/>
</dbReference>
<keyword evidence="3" id="KW-0808">Transferase</keyword>
<dbReference type="InterPro" id="IPR016135">
    <property type="entry name" value="UBQ-conjugating_enzyme/RWD"/>
</dbReference>
<keyword evidence="6 11" id="KW-0067">ATP-binding</keyword>
<dbReference type="InterPro" id="IPR000719">
    <property type="entry name" value="Prot_kinase_dom"/>
</dbReference>
<evidence type="ECO:0000256" key="11">
    <source>
        <dbReference type="PIRSR" id="PIRSR000660-2"/>
    </source>
</evidence>
<dbReference type="InterPro" id="IPR017441">
    <property type="entry name" value="Protein_kinase_ATP_BS"/>
</dbReference>
<dbReference type="InterPro" id="IPR008271">
    <property type="entry name" value="Ser/Thr_kinase_AS"/>
</dbReference>
<feature type="domain" description="RWD" evidence="15">
    <location>
        <begin position="12"/>
        <end position="124"/>
    </location>
</feature>
<proteinExistence type="inferred from homology"/>
<organism evidence="16 17">
    <name type="scientific">Elsinoe ampelina</name>
    <dbReference type="NCBI Taxonomy" id="302913"/>
    <lineage>
        <taxon>Eukaryota</taxon>
        <taxon>Fungi</taxon>
        <taxon>Dikarya</taxon>
        <taxon>Ascomycota</taxon>
        <taxon>Pezizomycotina</taxon>
        <taxon>Dothideomycetes</taxon>
        <taxon>Dothideomycetidae</taxon>
        <taxon>Myriangiales</taxon>
        <taxon>Elsinoaceae</taxon>
        <taxon>Elsinoe</taxon>
    </lineage>
</organism>
<dbReference type="SUPFAM" id="SSF55681">
    <property type="entry name" value="Class II aaRS and biotin synthetases"/>
    <property type="match status" value="1"/>
</dbReference>
<keyword evidence="2" id="KW-0723">Serine/threonine-protein kinase</keyword>
<dbReference type="Gene3D" id="3.30.200.20">
    <property type="entry name" value="Phosphorylase Kinase, domain 1"/>
    <property type="match status" value="1"/>
</dbReference>
<dbReference type="GO" id="GO:0005634">
    <property type="term" value="C:nucleus"/>
    <property type="evidence" value="ECO:0007669"/>
    <property type="project" value="TreeGrafter"/>
</dbReference>
<evidence type="ECO:0000256" key="3">
    <source>
        <dbReference type="ARBA" id="ARBA00022679"/>
    </source>
</evidence>
<dbReference type="Proteomes" id="UP000799538">
    <property type="component" value="Unassembled WGS sequence"/>
</dbReference>
<accession>A0A6A6FYT7</accession>
<evidence type="ECO:0000259" key="15">
    <source>
        <dbReference type="PROSITE" id="PS50908"/>
    </source>
</evidence>
<dbReference type="Gene3D" id="3.30.930.10">
    <property type="entry name" value="Bira Bifunctional Protein, Domain 2"/>
    <property type="match status" value="1"/>
</dbReference>
<comment type="similarity">
    <text evidence="7">Belongs to the protein kinase superfamily. Ser/Thr protein kinase family. GCN2 subfamily.</text>
</comment>
<dbReference type="PROSITE" id="PS00108">
    <property type="entry name" value="PROTEIN_KINASE_ST"/>
    <property type="match status" value="1"/>
</dbReference>
<gene>
    <name evidence="16" type="ORF">BDZ85DRAFT_208185</name>
</gene>
<dbReference type="SUPFAM" id="SSF56112">
    <property type="entry name" value="Protein kinase-like (PK-like)"/>
    <property type="match status" value="2"/>
</dbReference>
<evidence type="ECO:0000256" key="13">
    <source>
        <dbReference type="SAM" id="MobiDB-lite"/>
    </source>
</evidence>
<dbReference type="InterPro" id="IPR050339">
    <property type="entry name" value="CC_SR_Kinase"/>
</dbReference>
<evidence type="ECO:0000256" key="1">
    <source>
        <dbReference type="ARBA" id="ARBA00012513"/>
    </source>
</evidence>
<dbReference type="InterPro" id="IPR016255">
    <property type="entry name" value="Gcn2"/>
</dbReference>
<evidence type="ECO:0000256" key="4">
    <source>
        <dbReference type="ARBA" id="ARBA00022741"/>
    </source>
</evidence>
<evidence type="ECO:0000256" key="8">
    <source>
        <dbReference type="ARBA" id="ARBA00047899"/>
    </source>
</evidence>
<evidence type="ECO:0000256" key="5">
    <source>
        <dbReference type="ARBA" id="ARBA00022777"/>
    </source>
</evidence>
<dbReference type="PANTHER" id="PTHR11042">
    <property type="entry name" value="EUKARYOTIC TRANSLATION INITIATION FACTOR 2-ALPHA KINASE EIF2-ALPHA KINASE -RELATED"/>
    <property type="match status" value="1"/>
</dbReference>
<evidence type="ECO:0000256" key="7">
    <source>
        <dbReference type="ARBA" id="ARBA00037982"/>
    </source>
</evidence>
<dbReference type="Gene3D" id="3.10.110.10">
    <property type="entry name" value="Ubiquitin Conjugating Enzyme"/>
    <property type="match status" value="1"/>
</dbReference>
<dbReference type="Pfam" id="PF00069">
    <property type="entry name" value="Pkinase"/>
    <property type="match status" value="3"/>
</dbReference>
<feature type="domain" description="Protein kinase" evidence="14">
    <location>
        <begin position="565"/>
        <end position="934"/>
    </location>
</feature>
<dbReference type="InterPro" id="IPR011009">
    <property type="entry name" value="Kinase-like_dom_sf"/>
</dbReference>
<dbReference type="GO" id="GO:0005524">
    <property type="term" value="F:ATP binding"/>
    <property type="evidence" value="ECO:0007669"/>
    <property type="project" value="UniProtKB-UniRule"/>
</dbReference>
<dbReference type="PROSITE" id="PS00107">
    <property type="entry name" value="PROTEIN_KINASE_ATP"/>
    <property type="match status" value="1"/>
</dbReference>
<evidence type="ECO:0000256" key="12">
    <source>
        <dbReference type="PROSITE-ProRule" id="PRU10141"/>
    </source>
</evidence>
<dbReference type="OrthoDB" id="341578at2759"/>
<feature type="domain" description="Protein kinase" evidence="14">
    <location>
        <begin position="243"/>
        <end position="508"/>
    </location>
</feature>
<evidence type="ECO:0000313" key="16">
    <source>
        <dbReference type="EMBL" id="KAF2218418.1"/>
    </source>
</evidence>
<evidence type="ECO:0000259" key="14">
    <source>
        <dbReference type="PROSITE" id="PS50011"/>
    </source>
</evidence>
<dbReference type="EMBL" id="ML992547">
    <property type="protein sequence ID" value="KAF2218418.1"/>
    <property type="molecule type" value="Genomic_DNA"/>
</dbReference>
<dbReference type="GO" id="GO:0004694">
    <property type="term" value="F:eukaryotic translation initiation factor 2alpha kinase activity"/>
    <property type="evidence" value="ECO:0007669"/>
    <property type="project" value="InterPro"/>
</dbReference>